<evidence type="ECO:0000256" key="4">
    <source>
        <dbReference type="ARBA" id="ARBA00022692"/>
    </source>
</evidence>
<evidence type="ECO:0000256" key="2">
    <source>
        <dbReference type="ARBA" id="ARBA00006448"/>
    </source>
</evidence>
<dbReference type="Pfam" id="PF04239">
    <property type="entry name" value="DUF421"/>
    <property type="match status" value="1"/>
</dbReference>
<evidence type="ECO:0008006" key="12">
    <source>
        <dbReference type="Google" id="ProtNLM"/>
    </source>
</evidence>
<evidence type="ECO:0000259" key="9">
    <source>
        <dbReference type="Pfam" id="PF20730"/>
    </source>
</evidence>
<dbReference type="RefSeq" id="WP_101640285.1">
    <property type="nucleotide sequence ID" value="NZ_PGUY01000010.1"/>
</dbReference>
<evidence type="ECO:0000256" key="3">
    <source>
        <dbReference type="ARBA" id="ARBA00022475"/>
    </source>
</evidence>
<organism evidence="10 11">
    <name type="scientific">Peribacillus deserti</name>
    <dbReference type="NCBI Taxonomy" id="673318"/>
    <lineage>
        <taxon>Bacteria</taxon>
        <taxon>Bacillati</taxon>
        <taxon>Bacillota</taxon>
        <taxon>Bacilli</taxon>
        <taxon>Bacillales</taxon>
        <taxon>Bacillaceae</taxon>
        <taxon>Peribacillus</taxon>
    </lineage>
</organism>
<feature type="domain" description="YetF-like N-terminal transmembrane" evidence="9">
    <location>
        <begin position="3"/>
        <end position="78"/>
    </location>
</feature>
<sequence>MGYLEAVFRVVCSFLVLMVLTRMMGKKEISQLNIYTFVTAITIGNIAASLSSNENIEIDKGIFVLIGWAILTILIGFISAKSKRARQVIVGEASIIIHQGRIMEQALQKTGLDMDTLEGMLREQKVFSLSEVEYAILEIDGKLSVKTKEDKKRSPNTRKKNPMFPIPVGVIYEGEIDEPSLEHHNLTSKWLMEQLKRAGVLNIGNIFYAEIQSDGSLYIDYKEDHSLR</sequence>
<feature type="transmembrane region" description="Helical" evidence="7">
    <location>
        <begin position="6"/>
        <end position="25"/>
    </location>
</feature>
<evidence type="ECO:0000256" key="7">
    <source>
        <dbReference type="SAM" id="Phobius"/>
    </source>
</evidence>
<evidence type="ECO:0000313" key="11">
    <source>
        <dbReference type="Proteomes" id="UP000234748"/>
    </source>
</evidence>
<feature type="domain" description="YetF C-terminal" evidence="8">
    <location>
        <begin position="81"/>
        <end position="211"/>
    </location>
</feature>
<feature type="transmembrane region" description="Helical" evidence="7">
    <location>
        <begin position="62"/>
        <end position="80"/>
    </location>
</feature>
<dbReference type="OrthoDB" id="9778331at2"/>
<dbReference type="EMBL" id="PGUY01000010">
    <property type="protein sequence ID" value="PLT31248.1"/>
    <property type="molecule type" value="Genomic_DNA"/>
</dbReference>
<keyword evidence="4 7" id="KW-0812">Transmembrane</keyword>
<keyword evidence="11" id="KW-1185">Reference proteome</keyword>
<keyword evidence="5 7" id="KW-1133">Transmembrane helix</keyword>
<dbReference type="Pfam" id="PF20730">
    <property type="entry name" value="YetF_N"/>
    <property type="match status" value="1"/>
</dbReference>
<dbReference type="AlphaFoldDB" id="A0A2N5MA57"/>
<evidence type="ECO:0000259" key="8">
    <source>
        <dbReference type="Pfam" id="PF04239"/>
    </source>
</evidence>
<evidence type="ECO:0000256" key="5">
    <source>
        <dbReference type="ARBA" id="ARBA00022989"/>
    </source>
</evidence>
<name>A0A2N5MA57_9BACI</name>
<dbReference type="GO" id="GO:0005886">
    <property type="term" value="C:plasma membrane"/>
    <property type="evidence" value="ECO:0007669"/>
    <property type="project" value="UniProtKB-SubCell"/>
</dbReference>
<protein>
    <recommendedName>
        <fullName evidence="12">DUF421 domain-containing protein</fullName>
    </recommendedName>
</protein>
<dbReference type="PANTHER" id="PTHR34582">
    <property type="entry name" value="UPF0702 TRANSMEMBRANE PROTEIN YCAP"/>
    <property type="match status" value="1"/>
</dbReference>
<dbReference type="Gene3D" id="3.30.240.20">
    <property type="entry name" value="bsu07140 like domains"/>
    <property type="match status" value="2"/>
</dbReference>
<evidence type="ECO:0000256" key="6">
    <source>
        <dbReference type="ARBA" id="ARBA00023136"/>
    </source>
</evidence>
<comment type="subcellular location">
    <subcellularLocation>
        <location evidence="1">Cell membrane</location>
        <topology evidence="1">Multi-pass membrane protein</topology>
    </subcellularLocation>
</comment>
<dbReference type="PANTHER" id="PTHR34582:SF7">
    <property type="entry name" value="UPF0702 TRANSMEMBRANE PROTEIN YDFS"/>
    <property type="match status" value="1"/>
</dbReference>
<proteinExistence type="inferred from homology"/>
<keyword evidence="6 7" id="KW-0472">Membrane</keyword>
<feature type="transmembrane region" description="Helical" evidence="7">
    <location>
        <begin position="32"/>
        <end position="50"/>
    </location>
</feature>
<dbReference type="InterPro" id="IPR023090">
    <property type="entry name" value="UPF0702_alpha/beta_dom_sf"/>
</dbReference>
<comment type="similarity">
    <text evidence="2">Belongs to the UPF0702 family.</text>
</comment>
<reference evidence="10 11" key="1">
    <citation type="submission" date="2017-11" db="EMBL/GenBank/DDBJ databases">
        <title>Comparitive Functional Genomics of Dry Heat Resistant strains isolated from the Viking Spacecraft.</title>
        <authorList>
            <person name="Seuylemezian A."/>
            <person name="Cooper K."/>
            <person name="Vaishampayan P."/>
        </authorList>
    </citation>
    <scope>NUCLEOTIDE SEQUENCE [LARGE SCALE GENOMIC DNA]</scope>
    <source>
        <strain evidence="10 11">V1-29</strain>
    </source>
</reference>
<gene>
    <name evidence="10" type="ORF">CUU66_03465</name>
</gene>
<dbReference type="InterPro" id="IPR048454">
    <property type="entry name" value="YetF_N"/>
</dbReference>
<keyword evidence="3" id="KW-1003">Cell membrane</keyword>
<evidence type="ECO:0000313" key="10">
    <source>
        <dbReference type="EMBL" id="PLT31248.1"/>
    </source>
</evidence>
<comment type="caution">
    <text evidence="10">The sequence shown here is derived from an EMBL/GenBank/DDBJ whole genome shotgun (WGS) entry which is preliminary data.</text>
</comment>
<dbReference type="InterPro" id="IPR007353">
    <property type="entry name" value="DUF421"/>
</dbReference>
<dbReference type="Proteomes" id="UP000234748">
    <property type="component" value="Unassembled WGS sequence"/>
</dbReference>
<accession>A0A2N5MA57</accession>
<evidence type="ECO:0000256" key="1">
    <source>
        <dbReference type="ARBA" id="ARBA00004651"/>
    </source>
</evidence>